<dbReference type="EMBL" id="JAVNWW010000006">
    <property type="protein sequence ID" value="MDU0809490.1"/>
    <property type="molecule type" value="Genomic_DNA"/>
</dbReference>
<feature type="domain" description="LamG-like jellyroll fold" evidence="4">
    <location>
        <begin position="1832"/>
        <end position="1965"/>
    </location>
</feature>
<protein>
    <submittedName>
        <fullName evidence="5">LamG-like jellyroll fold domain-containing protein</fullName>
    </submittedName>
</protein>
<dbReference type="Pfam" id="PF13385">
    <property type="entry name" value="Laminin_G_3"/>
    <property type="match status" value="3"/>
</dbReference>
<keyword evidence="1 3" id="KW-0732">Signal</keyword>
<dbReference type="SUPFAM" id="SSF48726">
    <property type="entry name" value="Immunoglobulin"/>
    <property type="match status" value="1"/>
</dbReference>
<dbReference type="Gene3D" id="2.60.40.10">
    <property type="entry name" value="Immunoglobulins"/>
    <property type="match status" value="7"/>
</dbReference>
<keyword evidence="2" id="KW-1015">Disulfide bond</keyword>
<evidence type="ECO:0000259" key="4">
    <source>
        <dbReference type="SMART" id="SM00560"/>
    </source>
</evidence>
<comment type="caution">
    <text evidence="5">The sequence shown here is derived from an EMBL/GenBank/DDBJ whole genome shotgun (WGS) entry which is preliminary data.</text>
</comment>
<keyword evidence="6" id="KW-1185">Reference proteome</keyword>
<feature type="chain" id="PRO_5045609829" evidence="3">
    <location>
        <begin position="24"/>
        <end position="1980"/>
    </location>
</feature>
<dbReference type="InterPro" id="IPR036179">
    <property type="entry name" value="Ig-like_dom_sf"/>
</dbReference>
<dbReference type="InterPro" id="IPR013320">
    <property type="entry name" value="ConA-like_dom_sf"/>
</dbReference>
<proteinExistence type="predicted"/>
<evidence type="ECO:0000256" key="1">
    <source>
        <dbReference type="ARBA" id="ARBA00022729"/>
    </source>
</evidence>
<name>A0ABU3TUH4_9BACT</name>
<evidence type="ECO:0000256" key="2">
    <source>
        <dbReference type="ARBA" id="ARBA00023157"/>
    </source>
</evidence>
<reference evidence="5 6" key="1">
    <citation type="submission" date="2023-09" db="EMBL/GenBank/DDBJ databases">
        <title>Aquirufa genomes.</title>
        <authorList>
            <person name="Pitt A."/>
        </authorList>
    </citation>
    <scope>NUCLEOTIDE SEQUENCE [LARGE SCALE GENOMIC DNA]</scope>
    <source>
        <strain evidence="5 6">LEOWEIH-7C</strain>
    </source>
</reference>
<dbReference type="Proteomes" id="UP001249959">
    <property type="component" value="Unassembled WGS sequence"/>
</dbReference>
<dbReference type="InterPro" id="IPR013783">
    <property type="entry name" value="Ig-like_fold"/>
</dbReference>
<sequence length="1980" mass="202649">MKFTYFRFILICLLFLTQLGTFAQNTLDKVGLTSSTPARYAYSLRRLSTSYVGPLVRITDGVNYYDVYPDANTSILSLNSKISSPIAYSAAITGASSNALSSIITDGATNLNVATWYDQSGYAIHVTTASTNGPRLVVAGKLKYLNGVPSLYFAGTTGNSEGFRSTATVNLTALTSGTYSTVIQNIASNGTSGISGIINAGDGGAWGMGYGSASPFFGYYVDGAGCINAITGEASTDPKLLTTFINNNVSSHIYDFGSLKASKATFCTFTSTSTDQINIGTRSGGTRKFDGNIAEIIFFPKSISATEQSTLEANQKNIYFEPSVSIASSKSNNTLCAGESVTFTATPYNATNPTYQWKKNGASISGETAATYTTTSIADNDVITVEMYQNSASLTSTIVSDNTLLLKLDATDPLSYPGTGTTWADLSGMNNHATLNSHQSYDGGGSIQFDGTNNPVVMPLVTNSINNVSMQCWVYLDASTVGPFMKNGSNGGYSFGTGAGGNGFGLGNKATMLLNAVAWQPLGVVMGYGWKLVTMTISGTTESMYVNDIFVGSRTGTPAVPANGTYLGTTVNDNSGANYFNSKMAAAFIYGKALTTSEIAQNYRAGRFKLSPLTALSNSLTMRANGAATATLSSATGTDAQTACINTSITSITYNTSGASGVSFGGLPAGVTGSYANNVVTISGSPSVSGNFTYSVNLTSSCGNVTVLSGLLTIKSTNTLNLLSTASTSNQTVCNGLTLVPISYVSTGVTGASFSGLPSGVAGVWANDTLTISGSPSESGTFNYTVTLTGGCGTISSSGTIVSSANNAATLSSALGSNAQSVCVNSAISPISYSTMGATGATFSGLPAGVIGSWNTNSIVISGTPTLAGSYSYTVTLTGGCGSVSLSGTIQVLQNSISLSSSNGTDAQSICNKSQITAITYATVGATGASFTGLPPGVTGTWVGNVVTISGTPTATGAYSYTVTLTGGCGVVSISGSITVVSSAVSIVSDVSSSPICYGTPVTFTASVTNPGTNGTYQWYKNGLSISGETNSTFTTNTLNHSDAVYVSYASTCTSGEGVNTNGLLQYLEASNPISYAGSGTTWYDLSGNNNHGTLNSAVFTNLGGVKYFSLASTYISAPLPKTTSMTFSTWAKTSNPQAVMLFNAGNAGSGPDVFFYNGRIFWNIWNSEASPFGTVSTSIIDAEFHQYTIVVDAVTNDAKLYFDGVFKGAATYWSPTRSSPTALYIGGAGPGDNWNWQGGIRNFQSYNRALSAEEVRANYAATGGNGATNSNTISTSVSKITLKSAAGTNAQTKCISTVLTNIVYEATGASGANVSGLPTGVNWSWSNGTITISGTPSVAGTYTYTISLTGGCSGDVSATGTLIVNPKNTIALTSAVGTNAQSTCLNSAITNISYASTSATGASFSGLPNGVTGSWANQVVTISGVPTVSGTFNYTVTLTGGCGPVSATGSIVVRPQNTLVLSSGAGTNAQTICINSALTTITYTTTGATSATFTGLPAGISGVWSNNVVTISGTASLSGSYTYTVSLDGGCGTTSLSGTILVKATNVIALSSALNSDAQRICKNANIVSISYTTSGATGVTFVGLPAGITGTYASNVATISGAASVFGTYPYTVTATGGCGVVEAVGSITVIELPTVNVAVSGNNCAQKSTMTATDGFVSYAWYKDNVVIGGATLRSYAPAIKGTFKVIVSDGTCSNTSASVVFYDCGMTAEGNIVPTTSTLLVNNAGGTNNGTGITDEGKVLNITATTTIDVIETAASGATLVLNLDARNVNSLARTTTPGTWYDLSGNQNDATIYGTVAYGSGNGGALNFPGGNANYVQAKSGVYFNGGSFTIQSWVYPMQLYNWNRIIDFGNGAGSNNILLSNTYGTSGNPGLYVEGAQFQSSKNLTLNAWHHVCATFDTNTRIATIYVDGLAAGSATVPRPVNVVRNNCYIGRSNWGFGDPNFAGGMGALQIYNGFLSAAEILSNYNTTKGLYGL</sequence>
<dbReference type="Gene3D" id="2.60.120.200">
    <property type="match status" value="3"/>
</dbReference>
<feature type="signal peptide" evidence="3">
    <location>
        <begin position="1"/>
        <end position="23"/>
    </location>
</feature>
<dbReference type="SUPFAM" id="SSF49899">
    <property type="entry name" value="Concanavalin A-like lectins/glucanases"/>
    <property type="match status" value="3"/>
</dbReference>
<evidence type="ECO:0000256" key="3">
    <source>
        <dbReference type="SAM" id="SignalP"/>
    </source>
</evidence>
<evidence type="ECO:0000313" key="6">
    <source>
        <dbReference type="Proteomes" id="UP001249959"/>
    </source>
</evidence>
<dbReference type="InterPro" id="IPR006558">
    <property type="entry name" value="LamG-like"/>
</dbReference>
<accession>A0ABU3TUH4</accession>
<evidence type="ECO:0000313" key="5">
    <source>
        <dbReference type="EMBL" id="MDU0809490.1"/>
    </source>
</evidence>
<organism evidence="5 6">
    <name type="scientific">Aquirufa regiilacus</name>
    <dbReference type="NCBI Taxonomy" id="3024868"/>
    <lineage>
        <taxon>Bacteria</taxon>
        <taxon>Pseudomonadati</taxon>
        <taxon>Bacteroidota</taxon>
        <taxon>Cytophagia</taxon>
        <taxon>Cytophagales</taxon>
        <taxon>Flectobacillaceae</taxon>
        <taxon>Aquirufa</taxon>
    </lineage>
</organism>
<dbReference type="SMART" id="SM00560">
    <property type="entry name" value="LamGL"/>
    <property type="match status" value="1"/>
</dbReference>
<dbReference type="RefSeq" id="WP_316070847.1">
    <property type="nucleotide sequence ID" value="NZ_JAVNWW010000006.1"/>
</dbReference>
<gene>
    <name evidence="5" type="ORF">PQG45_10620</name>
</gene>